<gene>
    <name evidence="7" type="ORF">B4U79_16846</name>
</gene>
<dbReference type="AlphaFoldDB" id="A0A443QC33"/>
<dbReference type="GO" id="GO:0008270">
    <property type="term" value="F:zinc ion binding"/>
    <property type="evidence" value="ECO:0007669"/>
    <property type="project" value="UniProtKB-UniRule"/>
</dbReference>
<dbReference type="GO" id="GO:0006508">
    <property type="term" value="P:proteolysis"/>
    <property type="evidence" value="ECO:0007669"/>
    <property type="project" value="UniProtKB-KW"/>
</dbReference>
<keyword evidence="3 4" id="KW-0862">Zinc</keyword>
<feature type="active site" evidence="3">
    <location>
        <position position="108"/>
    </location>
</feature>
<evidence type="ECO:0000256" key="3">
    <source>
        <dbReference type="PROSITE-ProRule" id="PRU01211"/>
    </source>
</evidence>
<feature type="binding site" evidence="3">
    <location>
        <position position="111"/>
    </location>
    <ligand>
        <name>Zn(2+)</name>
        <dbReference type="ChEBI" id="CHEBI:29105"/>
        <note>catalytic</note>
    </ligand>
</feature>
<keyword evidence="8" id="KW-1185">Reference proteome</keyword>
<dbReference type="Gene3D" id="2.60.120.200">
    <property type="match status" value="1"/>
</dbReference>
<dbReference type="PANTHER" id="PTHR10127">
    <property type="entry name" value="DISCOIDIN, CUB, EGF, LAMININ , AND ZINC METALLOPROTEASE DOMAIN CONTAINING"/>
    <property type="match status" value="1"/>
</dbReference>
<proteinExistence type="predicted"/>
<dbReference type="OrthoDB" id="291007at2759"/>
<feature type="binding site" evidence="3">
    <location>
        <position position="107"/>
    </location>
    <ligand>
        <name>Zn(2+)</name>
        <dbReference type="ChEBI" id="CHEBI:29105"/>
        <note>catalytic</note>
    </ligand>
</feature>
<name>A0A443QC33_9ACAR</name>
<keyword evidence="3 4" id="KW-0645">Protease</keyword>
<reference evidence="7 8" key="1">
    <citation type="journal article" date="2018" name="Gigascience">
        <title>Genomes of trombidid mites reveal novel predicted allergens and laterally-transferred genes associated with secondary metabolism.</title>
        <authorList>
            <person name="Dong X."/>
            <person name="Chaisiri K."/>
            <person name="Xia D."/>
            <person name="Armstrong S.D."/>
            <person name="Fang Y."/>
            <person name="Donnelly M.J."/>
            <person name="Kadowaki T."/>
            <person name="McGarry J.W."/>
            <person name="Darby A.C."/>
            <person name="Makepeace B.L."/>
        </authorList>
    </citation>
    <scope>NUCLEOTIDE SEQUENCE [LARGE SCALE GENOMIC DNA]</scope>
    <source>
        <strain evidence="7">UoL-WK</strain>
    </source>
</reference>
<feature type="binding site" evidence="3">
    <location>
        <position position="117"/>
    </location>
    <ligand>
        <name>Zn(2+)</name>
        <dbReference type="ChEBI" id="CHEBI:29105"/>
        <note>catalytic</note>
    </ligand>
</feature>
<dbReference type="Pfam" id="PF01400">
    <property type="entry name" value="Astacin"/>
    <property type="match status" value="1"/>
</dbReference>
<dbReference type="PRINTS" id="PR00480">
    <property type="entry name" value="ASTACIN"/>
</dbReference>
<dbReference type="PROSITE" id="PS51864">
    <property type="entry name" value="ASTACIN"/>
    <property type="match status" value="1"/>
</dbReference>
<dbReference type="PANTHER" id="PTHR10127:SF850">
    <property type="entry name" value="METALLOENDOPEPTIDASE"/>
    <property type="match status" value="1"/>
</dbReference>
<dbReference type="GO" id="GO:0004222">
    <property type="term" value="F:metalloendopeptidase activity"/>
    <property type="evidence" value="ECO:0007669"/>
    <property type="project" value="UniProtKB-UniRule"/>
</dbReference>
<evidence type="ECO:0000256" key="2">
    <source>
        <dbReference type="ARBA" id="ARBA00025529"/>
    </source>
</evidence>
<organism evidence="7 8">
    <name type="scientific">Dinothrombium tinctorium</name>
    <dbReference type="NCBI Taxonomy" id="1965070"/>
    <lineage>
        <taxon>Eukaryota</taxon>
        <taxon>Metazoa</taxon>
        <taxon>Ecdysozoa</taxon>
        <taxon>Arthropoda</taxon>
        <taxon>Chelicerata</taxon>
        <taxon>Arachnida</taxon>
        <taxon>Acari</taxon>
        <taxon>Acariformes</taxon>
        <taxon>Trombidiformes</taxon>
        <taxon>Prostigmata</taxon>
        <taxon>Anystina</taxon>
        <taxon>Parasitengona</taxon>
        <taxon>Trombidioidea</taxon>
        <taxon>Trombidiidae</taxon>
        <taxon>Dinothrombium</taxon>
    </lineage>
</organism>
<evidence type="ECO:0000259" key="5">
    <source>
        <dbReference type="PROSITE" id="PS50060"/>
    </source>
</evidence>
<accession>A0A443QC33</accession>
<feature type="domain" description="MAM" evidence="5">
    <location>
        <begin position="368"/>
        <end position="460"/>
    </location>
</feature>
<evidence type="ECO:0000313" key="7">
    <source>
        <dbReference type="EMBL" id="RWS00576.1"/>
    </source>
</evidence>
<protein>
    <recommendedName>
        <fullName evidence="4">Metalloendopeptidase</fullName>
        <ecNumber evidence="4">3.4.24.-</ecNumber>
    </recommendedName>
</protein>
<dbReference type="InterPro" id="IPR000998">
    <property type="entry name" value="MAM_dom"/>
</dbReference>
<comment type="subunit">
    <text evidence="1">Monomer.</text>
</comment>
<dbReference type="STRING" id="1965070.A0A443QC33"/>
<dbReference type="Gene3D" id="3.40.390.10">
    <property type="entry name" value="Collagenase (Catalytic Domain)"/>
    <property type="match status" value="1"/>
</dbReference>
<comment type="function">
    <text evidence="2">Zinc metalloprotease. Provoques deadhesion of endothelial cells from cell cultures, and also degradation of fibronectin, fibrinogen and gelatin in vitro. Its role in the venom is not fully understood but it might act as a spreading factor that facilitates diffusion of other venom toxins. Alternatively, it might be involved in the proteolytic processing of other venom toxins or it might play a role in extra-oral digestion of prey.</text>
</comment>
<dbReference type="InterPro" id="IPR024079">
    <property type="entry name" value="MetalloPept_cat_dom_sf"/>
</dbReference>
<keyword evidence="3 4" id="KW-0482">Metalloprotease</keyword>
<comment type="caution">
    <text evidence="7">The sequence shown here is derived from an EMBL/GenBank/DDBJ whole genome shotgun (WGS) entry which is preliminary data.</text>
</comment>
<comment type="caution">
    <text evidence="3">Lacks conserved residue(s) required for the propagation of feature annotation.</text>
</comment>
<evidence type="ECO:0000313" key="8">
    <source>
        <dbReference type="Proteomes" id="UP000285301"/>
    </source>
</evidence>
<dbReference type="EC" id="3.4.24.-" evidence="4"/>
<keyword evidence="3 4" id="KW-0378">Hydrolase</keyword>
<dbReference type="Proteomes" id="UP000285301">
    <property type="component" value="Unassembled WGS sequence"/>
</dbReference>
<feature type="domain" description="Peptidase M12A" evidence="6">
    <location>
        <begin position="2"/>
        <end position="201"/>
    </location>
</feature>
<keyword evidence="3 4" id="KW-0479">Metal-binding</keyword>
<evidence type="ECO:0000256" key="1">
    <source>
        <dbReference type="ARBA" id="ARBA00011245"/>
    </source>
</evidence>
<dbReference type="GO" id="GO:0016020">
    <property type="term" value="C:membrane"/>
    <property type="evidence" value="ECO:0007669"/>
    <property type="project" value="InterPro"/>
</dbReference>
<dbReference type="SUPFAM" id="SSF55486">
    <property type="entry name" value="Metalloproteases ('zincins'), catalytic domain"/>
    <property type="match status" value="1"/>
</dbReference>
<dbReference type="InterPro" id="IPR006026">
    <property type="entry name" value="Peptidase_Metallo"/>
</dbReference>
<evidence type="ECO:0000256" key="4">
    <source>
        <dbReference type="RuleBase" id="RU361183"/>
    </source>
</evidence>
<dbReference type="PROSITE" id="PS50060">
    <property type="entry name" value="MAM_2"/>
    <property type="match status" value="1"/>
</dbReference>
<comment type="cofactor">
    <cofactor evidence="3 4">
        <name>Zn(2+)</name>
        <dbReference type="ChEBI" id="CHEBI:29105"/>
    </cofactor>
    <text evidence="3 4">Binds 1 zinc ion per subunit.</text>
</comment>
<dbReference type="EMBL" id="NCKU01011038">
    <property type="protein sequence ID" value="RWS00576.1"/>
    <property type="molecule type" value="Genomic_DNA"/>
</dbReference>
<sequence>MALLTKRLYITQLIPLKMENGRILVEYYLKGKDWTPAKKFFLIQALNEISRYTCIVFAPMMEVDIKKDEFHVVFSTELEGCSTHVGIVQKEMKVVSKGCSTKGMFMHEIMHILGFQHEHQRPDAAKYVKRLGNKSLDVFEDDWYLVNKNYSEMFEYDFLSIMHYTTALDDQLVKLNGDPIVHSFELSKIDKKKLDYFYNCKKIEEGYKNMPIYVPHTFCYGRLRADLNFWKEICVSKTQRNVTRCYPSHSPFFEGLYEYCETKTYKGQLFLGFSFEDIRPPFLSNIVGETHWHFNFGKTPSRYTVPDAFDEATFLINYFQNSSYVSNATNYFLHFNHYLHLGNSRQSYKTNPLNRSIKRLYDIAYNIPTTTAYICIAFHYKMWGNGDASLEVGVYRNETYFKPIGLFEYKQGDDESAEWKSAIIYHNLFNERKVRIAFAGYINKGGNIGIDNITVFECVQEPPTWDFKPKNILNDLETEDSYHYYSYYPTSNWFRNPKLSKCCRSLPSYIFLTYNDCLNFQTDIFDYCEFDIEQKLKQDELFKLCCE</sequence>
<evidence type="ECO:0000259" key="6">
    <source>
        <dbReference type="PROSITE" id="PS51864"/>
    </source>
</evidence>
<dbReference type="SMART" id="SM00235">
    <property type="entry name" value="ZnMc"/>
    <property type="match status" value="1"/>
</dbReference>
<dbReference type="InterPro" id="IPR001506">
    <property type="entry name" value="Peptidase_M12A"/>
</dbReference>